<feature type="domain" description="Ribbon-helix-helix protein CopG" evidence="1">
    <location>
        <begin position="5"/>
        <end position="41"/>
    </location>
</feature>
<proteinExistence type="predicted"/>
<organism evidence="2">
    <name type="scientific">Candidatus Methanophagaceae archaeon ANME-1 ERB6</name>
    <dbReference type="NCBI Taxonomy" id="2759912"/>
    <lineage>
        <taxon>Archaea</taxon>
        <taxon>Methanobacteriati</taxon>
        <taxon>Methanobacteriota</taxon>
        <taxon>Stenosarchaea group</taxon>
        <taxon>Methanomicrobia</taxon>
        <taxon>Candidatus Methanophagales</taxon>
        <taxon>Candidatus Methanophagaceae</taxon>
    </lineage>
</organism>
<sequence length="182" mass="21652">MKAPERITVAMDEDTFKVFKKMRDDLGISQSELMREALKFYSKHKTLFESIEDKKVYTHAEMLSAGEHIILDIDHWLLFLSFIESHPDKEKFWDLHREVCQAHAEQFKHKFYRAEYILKRLETCNFFKLHKTSKSDFTLVLGSDVPKKFVKMELEEIFAGMDFQVEIKEDFAKLRVKVLHDG</sequence>
<protein>
    <recommendedName>
        <fullName evidence="1">Ribbon-helix-helix protein CopG domain-containing protein</fullName>
    </recommendedName>
</protein>
<dbReference type="AlphaFoldDB" id="A0A7G9YWC1"/>
<dbReference type="Pfam" id="PF01402">
    <property type="entry name" value="RHH_1"/>
    <property type="match status" value="1"/>
</dbReference>
<gene>
    <name evidence="2" type="ORF">FGFEBGFE_00026</name>
</gene>
<name>A0A7G9YWC1_9EURY</name>
<reference evidence="2" key="1">
    <citation type="submission" date="2020-06" db="EMBL/GenBank/DDBJ databases">
        <title>Unique genomic features of the anaerobic methanotrophic archaea.</title>
        <authorList>
            <person name="Chadwick G.L."/>
            <person name="Skennerton C.T."/>
            <person name="Laso-Perez R."/>
            <person name="Leu A.O."/>
            <person name="Speth D.R."/>
            <person name="Yu H."/>
            <person name="Morgan-Lang C."/>
            <person name="Hatzenpichler R."/>
            <person name="Goudeau D."/>
            <person name="Malmstrom R."/>
            <person name="Brazelton W.J."/>
            <person name="Woyke T."/>
            <person name="Hallam S.J."/>
            <person name="Tyson G.W."/>
            <person name="Wegener G."/>
            <person name="Boetius A."/>
            <person name="Orphan V."/>
        </authorList>
    </citation>
    <scope>NUCLEOTIDE SEQUENCE</scope>
</reference>
<dbReference type="EMBL" id="MT631506">
    <property type="protein sequence ID" value="QNO52305.1"/>
    <property type="molecule type" value="Genomic_DNA"/>
</dbReference>
<dbReference type="CDD" id="cd22235">
    <property type="entry name" value="RHH_CopG_archaea"/>
    <property type="match status" value="1"/>
</dbReference>
<evidence type="ECO:0000259" key="1">
    <source>
        <dbReference type="Pfam" id="PF01402"/>
    </source>
</evidence>
<evidence type="ECO:0000313" key="2">
    <source>
        <dbReference type="EMBL" id="QNO52305.1"/>
    </source>
</evidence>
<accession>A0A7G9YWC1</accession>
<dbReference type="GO" id="GO:0006355">
    <property type="term" value="P:regulation of DNA-templated transcription"/>
    <property type="evidence" value="ECO:0007669"/>
    <property type="project" value="InterPro"/>
</dbReference>
<dbReference type="InterPro" id="IPR002145">
    <property type="entry name" value="CopG"/>
</dbReference>